<proteinExistence type="predicted"/>
<organism evidence="2 3">
    <name type="scientific">Paraburkholderia diazotrophica</name>
    <dbReference type="NCBI Taxonomy" id="667676"/>
    <lineage>
        <taxon>Bacteria</taxon>
        <taxon>Pseudomonadati</taxon>
        <taxon>Pseudomonadota</taxon>
        <taxon>Betaproteobacteria</taxon>
        <taxon>Burkholderiales</taxon>
        <taxon>Burkholderiaceae</taxon>
        <taxon>Paraburkholderia</taxon>
    </lineage>
</organism>
<sequence>MFEGSYLGDDHVYDPAQGDPIWNVSPGTPLADLPNTGNTRYAMARTISSCYCQTEAMAPTASSFSADLTHRIEGTFEQIAQTRMCDLPFLNSRLRVAAVAFRPWQSSWIGVLVTPWGINLLQLPTSDAPFPPTRADAVTEVALPGGIMPFMPARLDTLGEFRMCSLFSPARQFADQATALETAWETMRLLFEPESVAQPKVGPDGSAQVHPERPDRFRRCLFGLQT</sequence>
<dbReference type="InterPro" id="IPR038530">
    <property type="entry name" value="NiFe-hyd_HybE_sf"/>
</dbReference>
<dbReference type="Gene3D" id="3.30.1460.40">
    <property type="entry name" value="[NiFe]-hydrogenase assembly chaperone, HybE"/>
    <property type="match status" value="1"/>
</dbReference>
<evidence type="ECO:0000313" key="3">
    <source>
        <dbReference type="Proteomes" id="UP000198866"/>
    </source>
</evidence>
<evidence type="ECO:0000313" key="2">
    <source>
        <dbReference type="EMBL" id="SEK11492.1"/>
    </source>
</evidence>
<dbReference type="NCBIfam" id="TIGR03993">
    <property type="entry name" value="hydrog_HybE"/>
    <property type="match status" value="1"/>
</dbReference>
<dbReference type="AlphaFoldDB" id="A0A1H7EHH5"/>
<dbReference type="EMBL" id="FNYE01000052">
    <property type="protein sequence ID" value="SEK11492.1"/>
    <property type="molecule type" value="Genomic_DNA"/>
</dbReference>
<evidence type="ECO:0000259" key="1">
    <source>
        <dbReference type="Pfam" id="PF00301"/>
    </source>
</evidence>
<reference evidence="3" key="1">
    <citation type="submission" date="2016-10" db="EMBL/GenBank/DDBJ databases">
        <authorList>
            <person name="Varghese N."/>
            <person name="Submissions S."/>
        </authorList>
    </citation>
    <scope>NUCLEOTIDE SEQUENCE [LARGE SCALE GENOMIC DNA]</scope>
    <source>
        <strain evidence="3">LMG 26031</strain>
    </source>
</reference>
<keyword evidence="3" id="KW-1185">Reference proteome</keyword>
<dbReference type="Gene3D" id="2.20.28.10">
    <property type="match status" value="1"/>
</dbReference>
<feature type="domain" description="Rubredoxin" evidence="1">
    <location>
        <begin position="11"/>
        <end position="35"/>
    </location>
</feature>
<protein>
    <submittedName>
        <fullName evidence="2">[NiFe] hydrogenase assembly chaperone, HybE family</fullName>
    </submittedName>
</protein>
<gene>
    <name evidence="2" type="ORF">SAMN05192539_105225</name>
</gene>
<dbReference type="Pfam" id="PF11939">
    <property type="entry name" value="NiFe-hyd_HybE"/>
    <property type="match status" value="1"/>
</dbReference>
<dbReference type="Proteomes" id="UP000198866">
    <property type="component" value="Unassembled WGS sequence"/>
</dbReference>
<dbReference type="Pfam" id="PF00301">
    <property type="entry name" value="Rubredoxin"/>
    <property type="match status" value="1"/>
</dbReference>
<dbReference type="InterPro" id="IPR024935">
    <property type="entry name" value="Rubredoxin_dom"/>
</dbReference>
<dbReference type="RefSeq" id="WP_090873592.1">
    <property type="nucleotide sequence ID" value="NZ_FNYE01000052.1"/>
</dbReference>
<dbReference type="InterPro" id="IPR023994">
    <property type="entry name" value="NiFe-hyd_HybE"/>
</dbReference>
<dbReference type="OrthoDB" id="7060130at2"/>
<name>A0A1H7EHH5_9BURK</name>
<accession>A0A1H7EHH5</accession>
<dbReference type="GO" id="GO:0005506">
    <property type="term" value="F:iron ion binding"/>
    <property type="evidence" value="ECO:0007669"/>
    <property type="project" value="InterPro"/>
</dbReference>
<dbReference type="STRING" id="667676.SAMN05192539_105225"/>